<proteinExistence type="inferred from homology"/>
<protein>
    <recommendedName>
        <fullName evidence="7 9">Uroporphyrinogen-III synthase</fullName>
        <ecNumber evidence="3 9">4.2.1.75</ecNumber>
    </recommendedName>
</protein>
<comment type="function">
    <text evidence="6 9">Catalyzes cyclization of the linear tetrapyrrole, hydroxymethylbilane, to the macrocyclic uroporphyrinogen III.</text>
</comment>
<evidence type="ECO:0000259" key="10">
    <source>
        <dbReference type="Pfam" id="PF02602"/>
    </source>
</evidence>
<evidence type="ECO:0000256" key="2">
    <source>
        <dbReference type="ARBA" id="ARBA00008133"/>
    </source>
</evidence>
<name>A0ABX8WNL2_9GAMM</name>
<comment type="catalytic activity">
    <reaction evidence="8 9">
        <text>hydroxymethylbilane = uroporphyrinogen III + H2O</text>
        <dbReference type="Rhea" id="RHEA:18965"/>
        <dbReference type="ChEBI" id="CHEBI:15377"/>
        <dbReference type="ChEBI" id="CHEBI:57308"/>
        <dbReference type="ChEBI" id="CHEBI:57845"/>
        <dbReference type="EC" id="4.2.1.75"/>
    </reaction>
</comment>
<sequence>MNPQATWHLLSTRPDALNAPLSHAVSSAGGSLIPLESMDIETRLTDDTVTRLLSALRESVVVFTSPTAVNVAAEVLDLPGALNRRVVVATGAGTQKTLVNRGVRQARAPDRMDSEGMLGMPVLTDVDGVGIGLVTGEGGRGMLQPRLIARGARVTRADIYARVPRTISAAEWDRVCAAEGMRILAITSAEAFEALLPQIPEAADFAQWRFVVGSQRLMESASPAPFGGTLSIKDGEGQLSLLHAVEKGFCAVARSPMPEDLVHAALALLET</sequence>
<dbReference type="Proteomes" id="UP000824755">
    <property type="component" value="Chromosome"/>
</dbReference>
<evidence type="ECO:0000256" key="1">
    <source>
        <dbReference type="ARBA" id="ARBA00004772"/>
    </source>
</evidence>
<dbReference type="Pfam" id="PF02602">
    <property type="entry name" value="HEM4"/>
    <property type="match status" value="1"/>
</dbReference>
<keyword evidence="5 9" id="KW-0627">Porphyrin biosynthesis</keyword>
<evidence type="ECO:0000256" key="6">
    <source>
        <dbReference type="ARBA" id="ARBA00037589"/>
    </source>
</evidence>
<dbReference type="Gene3D" id="3.40.50.10090">
    <property type="match status" value="2"/>
</dbReference>
<keyword evidence="4 9" id="KW-0456">Lyase</keyword>
<dbReference type="InterPro" id="IPR003754">
    <property type="entry name" value="4pyrrol_synth_uPrphyn_synth"/>
</dbReference>
<feature type="domain" description="Tetrapyrrole biosynthesis uroporphyrinogen III synthase" evidence="10">
    <location>
        <begin position="21"/>
        <end position="214"/>
    </location>
</feature>
<keyword evidence="12" id="KW-1185">Reference proteome</keyword>
<evidence type="ECO:0000256" key="9">
    <source>
        <dbReference type="RuleBase" id="RU366031"/>
    </source>
</evidence>
<dbReference type="InterPro" id="IPR039793">
    <property type="entry name" value="UROS/Hem4"/>
</dbReference>
<evidence type="ECO:0000313" key="11">
    <source>
        <dbReference type="EMBL" id="QYR53009.1"/>
    </source>
</evidence>
<dbReference type="PANTHER" id="PTHR38042">
    <property type="entry name" value="UROPORPHYRINOGEN-III SYNTHASE, CHLOROPLASTIC"/>
    <property type="match status" value="1"/>
</dbReference>
<evidence type="ECO:0000256" key="4">
    <source>
        <dbReference type="ARBA" id="ARBA00023239"/>
    </source>
</evidence>
<dbReference type="EMBL" id="CP080544">
    <property type="protein sequence ID" value="QYR53009.1"/>
    <property type="molecule type" value="Genomic_DNA"/>
</dbReference>
<evidence type="ECO:0000256" key="7">
    <source>
        <dbReference type="ARBA" id="ARBA00040167"/>
    </source>
</evidence>
<comment type="pathway">
    <text evidence="1 9">Porphyrin-containing compound metabolism; protoporphyrin-IX biosynthesis; coproporphyrinogen-III from 5-aminolevulinate: step 3/4.</text>
</comment>
<dbReference type="SUPFAM" id="SSF69618">
    <property type="entry name" value="HemD-like"/>
    <property type="match status" value="1"/>
</dbReference>
<organism evidence="11 12">
    <name type="scientific">Lysobacter soyae</name>
    <dbReference type="NCBI Taxonomy" id="2764185"/>
    <lineage>
        <taxon>Bacteria</taxon>
        <taxon>Pseudomonadati</taxon>
        <taxon>Pseudomonadota</taxon>
        <taxon>Gammaproteobacteria</taxon>
        <taxon>Lysobacterales</taxon>
        <taxon>Lysobacteraceae</taxon>
        <taxon>Lysobacter</taxon>
    </lineage>
</organism>
<dbReference type="EC" id="4.2.1.75" evidence="3 9"/>
<dbReference type="RefSeq" id="WP_220379828.1">
    <property type="nucleotide sequence ID" value="NZ_CP080544.1"/>
</dbReference>
<evidence type="ECO:0000256" key="5">
    <source>
        <dbReference type="ARBA" id="ARBA00023244"/>
    </source>
</evidence>
<evidence type="ECO:0000256" key="3">
    <source>
        <dbReference type="ARBA" id="ARBA00013109"/>
    </source>
</evidence>
<dbReference type="CDD" id="cd06578">
    <property type="entry name" value="HemD"/>
    <property type="match status" value="1"/>
</dbReference>
<comment type="similarity">
    <text evidence="2 9">Belongs to the uroporphyrinogen-III synthase family.</text>
</comment>
<gene>
    <name evidence="11" type="ORF">H8L67_00330</name>
</gene>
<dbReference type="PANTHER" id="PTHR38042:SF1">
    <property type="entry name" value="UROPORPHYRINOGEN-III SYNTHASE, CHLOROPLASTIC"/>
    <property type="match status" value="1"/>
</dbReference>
<evidence type="ECO:0000256" key="8">
    <source>
        <dbReference type="ARBA" id="ARBA00048617"/>
    </source>
</evidence>
<accession>A0ABX8WNL2</accession>
<dbReference type="GO" id="GO:0004852">
    <property type="term" value="F:uroporphyrinogen-III synthase activity"/>
    <property type="evidence" value="ECO:0007669"/>
    <property type="project" value="UniProtKB-EC"/>
</dbReference>
<reference evidence="11 12" key="1">
    <citation type="submission" date="2021-08" db="EMBL/GenBank/DDBJ databases">
        <title>Lysobacter sp. strain CJ11 Genome sequencing and assembly.</title>
        <authorList>
            <person name="Kim I."/>
        </authorList>
    </citation>
    <scope>NUCLEOTIDE SEQUENCE [LARGE SCALE GENOMIC DNA]</scope>
    <source>
        <strain evidence="11 12">CJ11</strain>
    </source>
</reference>
<dbReference type="InterPro" id="IPR036108">
    <property type="entry name" value="4pyrrol_syn_uPrphyn_synt_sf"/>
</dbReference>
<evidence type="ECO:0000313" key="12">
    <source>
        <dbReference type="Proteomes" id="UP000824755"/>
    </source>
</evidence>